<proteinExistence type="predicted"/>
<evidence type="ECO:0000256" key="2">
    <source>
        <dbReference type="ARBA" id="ARBA00022448"/>
    </source>
</evidence>
<keyword evidence="5 8" id="KW-0812">Transmembrane</keyword>
<dbReference type="Proteomes" id="UP001491552">
    <property type="component" value="Unassembled WGS sequence"/>
</dbReference>
<dbReference type="EMBL" id="JBBMFF010000214">
    <property type="protein sequence ID" value="MEQ2511115.1"/>
    <property type="molecule type" value="Genomic_DNA"/>
</dbReference>
<evidence type="ECO:0000256" key="5">
    <source>
        <dbReference type="ARBA" id="ARBA00022692"/>
    </source>
</evidence>
<dbReference type="InterPro" id="IPR001851">
    <property type="entry name" value="ABC_transp_permease"/>
</dbReference>
<evidence type="ECO:0000256" key="4">
    <source>
        <dbReference type="ARBA" id="ARBA00022519"/>
    </source>
</evidence>
<feature type="transmembrane region" description="Helical" evidence="8">
    <location>
        <begin position="298"/>
        <end position="314"/>
    </location>
</feature>
<evidence type="ECO:0000313" key="9">
    <source>
        <dbReference type="EMBL" id="MEQ2511115.1"/>
    </source>
</evidence>
<feature type="transmembrane region" description="Helical" evidence="8">
    <location>
        <begin position="14"/>
        <end position="35"/>
    </location>
</feature>
<accession>A0ABV1G6S2</accession>
<feature type="transmembrane region" description="Helical" evidence="8">
    <location>
        <begin position="214"/>
        <end position="234"/>
    </location>
</feature>
<dbReference type="RefSeq" id="WP_349135822.1">
    <property type="nucleotide sequence ID" value="NZ_JBBMFF010000214.1"/>
</dbReference>
<feature type="transmembrane region" description="Helical" evidence="8">
    <location>
        <begin position="95"/>
        <end position="117"/>
    </location>
</feature>
<reference evidence="9 10" key="1">
    <citation type="submission" date="2024-03" db="EMBL/GenBank/DDBJ databases">
        <title>Human intestinal bacterial collection.</title>
        <authorList>
            <person name="Pauvert C."/>
            <person name="Hitch T.C.A."/>
            <person name="Clavel T."/>
        </authorList>
    </citation>
    <scope>NUCLEOTIDE SEQUENCE [LARGE SCALE GENOMIC DNA]</scope>
    <source>
        <strain evidence="9 10">CLA-AA-H192</strain>
    </source>
</reference>
<dbReference type="CDD" id="cd06579">
    <property type="entry name" value="TM_PBP1_transp_AraH_like"/>
    <property type="match status" value="1"/>
</dbReference>
<dbReference type="PANTHER" id="PTHR32196">
    <property type="entry name" value="ABC TRANSPORTER PERMEASE PROTEIN YPHD-RELATED-RELATED"/>
    <property type="match status" value="1"/>
</dbReference>
<evidence type="ECO:0000256" key="8">
    <source>
        <dbReference type="SAM" id="Phobius"/>
    </source>
</evidence>
<comment type="caution">
    <text evidence="9">The sequence shown here is derived from an EMBL/GenBank/DDBJ whole genome shotgun (WGS) entry which is preliminary data.</text>
</comment>
<organism evidence="9 10">
    <name type="scientific">Faecousia intestinalis</name>
    <dbReference type="NCBI Taxonomy" id="3133167"/>
    <lineage>
        <taxon>Bacteria</taxon>
        <taxon>Bacillati</taxon>
        <taxon>Bacillota</taxon>
        <taxon>Clostridia</taxon>
        <taxon>Eubacteriales</taxon>
        <taxon>Oscillospiraceae</taxon>
        <taxon>Faecousia</taxon>
    </lineage>
</organism>
<keyword evidence="10" id="KW-1185">Reference proteome</keyword>
<name>A0ABV1G6S2_9FIRM</name>
<feature type="transmembrane region" description="Helical" evidence="8">
    <location>
        <begin position="124"/>
        <end position="144"/>
    </location>
</feature>
<feature type="transmembrane region" description="Helical" evidence="8">
    <location>
        <begin position="164"/>
        <end position="184"/>
    </location>
</feature>
<keyword evidence="6 8" id="KW-1133">Transmembrane helix</keyword>
<keyword evidence="7 8" id="KW-0472">Membrane</keyword>
<dbReference type="PANTHER" id="PTHR32196:SF21">
    <property type="entry name" value="ABC TRANSPORTER PERMEASE PROTEIN YPHD-RELATED"/>
    <property type="match status" value="1"/>
</dbReference>
<evidence type="ECO:0000256" key="7">
    <source>
        <dbReference type="ARBA" id="ARBA00023136"/>
    </source>
</evidence>
<feature type="transmembrane region" description="Helical" evidence="8">
    <location>
        <begin position="72"/>
        <end position="89"/>
    </location>
</feature>
<protein>
    <submittedName>
        <fullName evidence="9">ABC transporter permease</fullName>
    </submittedName>
</protein>
<sequence length="318" mass="32869">MKTKISARKFLSKYMIYLAFVALLIVFSLTLRNVGNGFLDMGNVWNIIRQTALIAILGVGMTYALGAGQIDLSVGSVVGLTSLVTAWTVQAAGLIPGVLAGLAVGAVVGAINGALIAWVKIPPFIATLGTQILFAGVSRTVSGLKSVPITNTTFNFVFGGGDFGGVPVLLLWMVVIVVVGQLFLRKRPFGRQVISVGGNPKAALYSGVRVKLTIFKVMLLSGVLASLAGILWAGRFGGGRYSLGEAEETSAIAATVLGGTSINGGKASVAGACVGAVMLGMINNALVMYGLDVYQQMVVRGLIILAAVAFTVNAEKDA</sequence>
<evidence type="ECO:0000256" key="3">
    <source>
        <dbReference type="ARBA" id="ARBA00022475"/>
    </source>
</evidence>
<evidence type="ECO:0000256" key="1">
    <source>
        <dbReference type="ARBA" id="ARBA00004651"/>
    </source>
</evidence>
<keyword evidence="3" id="KW-1003">Cell membrane</keyword>
<keyword evidence="4" id="KW-0997">Cell inner membrane</keyword>
<keyword evidence="2" id="KW-0813">Transport</keyword>
<gene>
    <name evidence="9" type="ORF">WMO66_07640</name>
</gene>
<evidence type="ECO:0000313" key="10">
    <source>
        <dbReference type="Proteomes" id="UP001491552"/>
    </source>
</evidence>
<dbReference type="Pfam" id="PF02653">
    <property type="entry name" value="BPD_transp_2"/>
    <property type="match status" value="1"/>
</dbReference>
<feature type="transmembrane region" description="Helical" evidence="8">
    <location>
        <begin position="269"/>
        <end position="291"/>
    </location>
</feature>
<comment type="subcellular location">
    <subcellularLocation>
        <location evidence="1">Cell membrane</location>
        <topology evidence="1">Multi-pass membrane protein</topology>
    </subcellularLocation>
</comment>
<evidence type="ECO:0000256" key="6">
    <source>
        <dbReference type="ARBA" id="ARBA00022989"/>
    </source>
</evidence>
<feature type="transmembrane region" description="Helical" evidence="8">
    <location>
        <begin position="47"/>
        <end position="65"/>
    </location>
</feature>